<gene>
    <name evidence="2" type="ORF">TNCT_22051</name>
</gene>
<evidence type="ECO:0000256" key="1">
    <source>
        <dbReference type="SAM" id="MobiDB-lite"/>
    </source>
</evidence>
<keyword evidence="3" id="KW-1185">Reference proteome</keyword>
<dbReference type="Proteomes" id="UP000887116">
    <property type="component" value="Unassembled WGS sequence"/>
</dbReference>
<comment type="caution">
    <text evidence="2">The sequence shown here is derived from an EMBL/GenBank/DDBJ whole genome shotgun (WGS) entry which is preliminary data.</text>
</comment>
<evidence type="ECO:0000313" key="2">
    <source>
        <dbReference type="EMBL" id="GFR29400.1"/>
    </source>
</evidence>
<dbReference type="EMBL" id="BMAO01029101">
    <property type="protein sequence ID" value="GFR29400.1"/>
    <property type="molecule type" value="Genomic_DNA"/>
</dbReference>
<accession>A0A8X6JBW8</accession>
<protein>
    <submittedName>
        <fullName evidence="2">Uncharacterized protein</fullName>
    </submittedName>
</protein>
<feature type="region of interest" description="Disordered" evidence="1">
    <location>
        <begin position="70"/>
        <end position="99"/>
    </location>
</feature>
<reference evidence="2" key="1">
    <citation type="submission" date="2020-07" db="EMBL/GenBank/DDBJ databases">
        <title>Multicomponent nature underlies the extraordinary mechanical properties of spider dragline silk.</title>
        <authorList>
            <person name="Kono N."/>
            <person name="Nakamura H."/>
            <person name="Mori M."/>
            <person name="Yoshida Y."/>
            <person name="Ohtoshi R."/>
            <person name="Malay A.D."/>
            <person name="Moran D.A.P."/>
            <person name="Tomita M."/>
            <person name="Numata K."/>
            <person name="Arakawa K."/>
        </authorList>
    </citation>
    <scope>NUCLEOTIDE SEQUENCE</scope>
</reference>
<evidence type="ECO:0000313" key="3">
    <source>
        <dbReference type="Proteomes" id="UP000887116"/>
    </source>
</evidence>
<feature type="compositionally biased region" description="Basic and acidic residues" evidence="1">
    <location>
        <begin position="73"/>
        <end position="89"/>
    </location>
</feature>
<proteinExistence type="predicted"/>
<dbReference type="AlphaFoldDB" id="A0A8X6JBW8"/>
<sequence>MNYKEGIQSKNREIKWKLNPLPNSYQSTAVNIIKTTPGGHKICNGKEDIAVVSYIPKKTKNVILVSTLHRGKKVDNRPKKTVNDNRDSRVPNGRHRGKP</sequence>
<organism evidence="2 3">
    <name type="scientific">Trichonephila clavata</name>
    <name type="common">Joro spider</name>
    <name type="synonym">Nephila clavata</name>
    <dbReference type="NCBI Taxonomy" id="2740835"/>
    <lineage>
        <taxon>Eukaryota</taxon>
        <taxon>Metazoa</taxon>
        <taxon>Ecdysozoa</taxon>
        <taxon>Arthropoda</taxon>
        <taxon>Chelicerata</taxon>
        <taxon>Arachnida</taxon>
        <taxon>Araneae</taxon>
        <taxon>Araneomorphae</taxon>
        <taxon>Entelegynae</taxon>
        <taxon>Araneoidea</taxon>
        <taxon>Nephilidae</taxon>
        <taxon>Trichonephila</taxon>
    </lineage>
</organism>
<name>A0A8X6JBW8_TRICU</name>